<dbReference type="InterPro" id="IPR050953">
    <property type="entry name" value="N4_N6_ade-DNA_methylase"/>
</dbReference>
<accession>A0A845GDK7</accession>
<evidence type="ECO:0000313" key="8">
    <source>
        <dbReference type="EMBL" id="MYM92354.1"/>
    </source>
</evidence>
<dbReference type="Pfam" id="PF02384">
    <property type="entry name" value="N6_Mtase"/>
    <property type="match status" value="1"/>
</dbReference>
<dbReference type="GO" id="GO:0008170">
    <property type="term" value="F:N-methyltransferase activity"/>
    <property type="evidence" value="ECO:0007669"/>
    <property type="project" value="InterPro"/>
</dbReference>
<proteinExistence type="inferred from homology"/>
<keyword evidence="5" id="KW-0949">S-adenosyl-L-methionine</keyword>
<evidence type="ECO:0000256" key="3">
    <source>
        <dbReference type="ARBA" id="ARBA00022603"/>
    </source>
</evidence>
<comment type="catalytic activity">
    <reaction evidence="6">
        <text>a 2'-deoxyadenosine in DNA + S-adenosyl-L-methionine = an N(6)-methyl-2'-deoxyadenosine in DNA + S-adenosyl-L-homocysteine + H(+)</text>
        <dbReference type="Rhea" id="RHEA:15197"/>
        <dbReference type="Rhea" id="RHEA-COMP:12418"/>
        <dbReference type="Rhea" id="RHEA-COMP:12419"/>
        <dbReference type="ChEBI" id="CHEBI:15378"/>
        <dbReference type="ChEBI" id="CHEBI:57856"/>
        <dbReference type="ChEBI" id="CHEBI:59789"/>
        <dbReference type="ChEBI" id="CHEBI:90615"/>
        <dbReference type="ChEBI" id="CHEBI:90616"/>
        <dbReference type="EC" id="2.1.1.72"/>
    </reaction>
</comment>
<protein>
    <recommendedName>
        <fullName evidence="2">site-specific DNA-methyltransferase (adenine-specific)</fullName>
        <ecNumber evidence="2">2.1.1.72</ecNumber>
    </recommendedName>
</protein>
<gene>
    <name evidence="8" type="ORF">GTP90_00595</name>
</gene>
<keyword evidence="3 8" id="KW-0489">Methyltransferase</keyword>
<dbReference type="InterPro" id="IPR003356">
    <property type="entry name" value="DNA_methylase_A-5"/>
</dbReference>
<feature type="domain" description="DNA methylase adenine-specific" evidence="7">
    <location>
        <begin position="27"/>
        <end position="209"/>
    </location>
</feature>
<evidence type="ECO:0000256" key="1">
    <source>
        <dbReference type="ARBA" id="ARBA00006594"/>
    </source>
</evidence>
<evidence type="ECO:0000256" key="2">
    <source>
        <dbReference type="ARBA" id="ARBA00011900"/>
    </source>
</evidence>
<comment type="caution">
    <text evidence="8">The sequence shown here is derived from an EMBL/GenBank/DDBJ whole genome shotgun (WGS) entry which is preliminary data.</text>
</comment>
<evidence type="ECO:0000256" key="6">
    <source>
        <dbReference type="ARBA" id="ARBA00047942"/>
    </source>
</evidence>
<organism evidence="8 9">
    <name type="scientific">Duganella vulcania</name>
    <dbReference type="NCBI Taxonomy" id="2692166"/>
    <lineage>
        <taxon>Bacteria</taxon>
        <taxon>Pseudomonadati</taxon>
        <taxon>Pseudomonadota</taxon>
        <taxon>Betaproteobacteria</taxon>
        <taxon>Burkholderiales</taxon>
        <taxon>Oxalobacteraceae</taxon>
        <taxon>Telluria group</taxon>
        <taxon>Duganella</taxon>
    </lineage>
</organism>
<dbReference type="PANTHER" id="PTHR33841:SF5">
    <property type="entry name" value="DNA METHYLASE (MODIFICATION METHYLASE) (METHYLTRANSFERASE)-RELATED"/>
    <property type="match status" value="1"/>
</dbReference>
<evidence type="ECO:0000313" key="9">
    <source>
        <dbReference type="Proteomes" id="UP000447355"/>
    </source>
</evidence>
<dbReference type="RefSeq" id="WP_161081627.1">
    <property type="nucleotide sequence ID" value="NZ_WWCX01000001.1"/>
</dbReference>
<dbReference type="EMBL" id="WWCX01000001">
    <property type="protein sequence ID" value="MYM92354.1"/>
    <property type="molecule type" value="Genomic_DNA"/>
</dbReference>
<dbReference type="InterPro" id="IPR029063">
    <property type="entry name" value="SAM-dependent_MTases_sf"/>
</dbReference>
<dbReference type="EC" id="2.1.1.72" evidence="2"/>
<dbReference type="PANTHER" id="PTHR33841">
    <property type="entry name" value="DNA METHYLTRANSFERASE YEEA-RELATED"/>
    <property type="match status" value="1"/>
</dbReference>
<dbReference type="GO" id="GO:0009007">
    <property type="term" value="F:site-specific DNA-methyltransferase (adenine-specific) activity"/>
    <property type="evidence" value="ECO:0007669"/>
    <property type="project" value="UniProtKB-EC"/>
</dbReference>
<dbReference type="SUPFAM" id="SSF53335">
    <property type="entry name" value="S-adenosyl-L-methionine-dependent methyltransferases"/>
    <property type="match status" value="1"/>
</dbReference>
<reference evidence="8" key="1">
    <citation type="submission" date="2019-12" db="EMBL/GenBank/DDBJ databases">
        <title>Novel species isolated from a subtropical stream in China.</title>
        <authorList>
            <person name="Lu H."/>
        </authorList>
    </citation>
    <scope>NUCLEOTIDE SEQUENCE [LARGE SCALE GENOMIC DNA]</scope>
    <source>
        <strain evidence="8">FT81W</strain>
    </source>
</reference>
<dbReference type="GO" id="GO:0003677">
    <property type="term" value="F:DNA binding"/>
    <property type="evidence" value="ECO:0007669"/>
    <property type="project" value="InterPro"/>
</dbReference>
<dbReference type="GO" id="GO:0032259">
    <property type="term" value="P:methylation"/>
    <property type="evidence" value="ECO:0007669"/>
    <property type="project" value="UniProtKB-KW"/>
</dbReference>
<dbReference type="Proteomes" id="UP000447355">
    <property type="component" value="Unassembled WGS sequence"/>
</dbReference>
<sequence>MLDTINLPLFVDLDAQQARLDAVEQLHQATNFYTVTPVVDDLLNRLRWPECGGRLLDPAAGNGQFLVRAVEKLLESGDVTDEDLLARVEGWEIHEQACQQARARVSATLQRHGRSHETAHVMATTIVKNQDFLTQAELSGAVTTVASNPPYLRRDKIPQLLRDEYDALLPSYAVQDLLHSFLLKSSKAITREGQIGIVGADRWLYAQGAAILRETLGSQLRIRHMAKLDCKSSFFRPKSRRAGTLPRVHPVAIVLGGGSGQELTKKPIYPSATTTDYGRYPKLRDLATVRLGSWLGPDEVFLVTAEQARASGLPDDVLVPVAGAKDIVDDTLQAPTRYAIRTTPATLPSEQVIKHLNANMHLMPPSALRKRRNTPWVPPEAFHNTPLDQPTLLVRRISRTPQAIRLPAGVLAIDHHLSITPNDPAMFSAIERALMAPIAQQWMQERARPLEEDWFELTATVLRDMPIDLNAI</sequence>
<evidence type="ECO:0000256" key="4">
    <source>
        <dbReference type="ARBA" id="ARBA00022679"/>
    </source>
</evidence>
<name>A0A845GDK7_9BURK</name>
<evidence type="ECO:0000256" key="5">
    <source>
        <dbReference type="ARBA" id="ARBA00022691"/>
    </source>
</evidence>
<dbReference type="PRINTS" id="PR00507">
    <property type="entry name" value="N12N6MTFRASE"/>
</dbReference>
<evidence type="ECO:0000259" key="7">
    <source>
        <dbReference type="Pfam" id="PF02384"/>
    </source>
</evidence>
<comment type="similarity">
    <text evidence="1">Belongs to the N(4)/N(6)-methyltransferase family.</text>
</comment>
<dbReference type="Gene3D" id="3.40.50.150">
    <property type="entry name" value="Vaccinia Virus protein VP39"/>
    <property type="match status" value="1"/>
</dbReference>
<keyword evidence="4" id="KW-0808">Transferase</keyword>
<dbReference type="AlphaFoldDB" id="A0A845GDK7"/>